<feature type="transmembrane region" description="Helical" evidence="1">
    <location>
        <begin position="72"/>
        <end position="94"/>
    </location>
</feature>
<keyword evidence="1" id="KW-1133">Transmembrane helix</keyword>
<keyword evidence="1" id="KW-0812">Transmembrane</keyword>
<proteinExistence type="predicted"/>
<evidence type="ECO:0000313" key="2">
    <source>
        <dbReference type="EMBL" id="KAJ8991343.1"/>
    </source>
</evidence>
<dbReference type="Proteomes" id="UP001161757">
    <property type="component" value="Unassembled WGS sequence"/>
</dbReference>
<reference evidence="2" key="1">
    <citation type="submission" date="2023-01" db="EMBL/GenBank/DDBJ databases">
        <title>Exophiala dermititidis isolated from Cystic Fibrosis Patient.</title>
        <authorList>
            <person name="Kurbessoian T."/>
            <person name="Crocker A."/>
            <person name="Murante D."/>
            <person name="Hogan D.A."/>
            <person name="Stajich J.E."/>
        </authorList>
    </citation>
    <scope>NUCLEOTIDE SEQUENCE</scope>
    <source>
        <strain evidence="2">Ex8</strain>
    </source>
</reference>
<accession>A0AAN6EU83</accession>
<feature type="transmembrane region" description="Helical" evidence="1">
    <location>
        <begin position="119"/>
        <end position="138"/>
    </location>
</feature>
<dbReference type="EMBL" id="JAJGCB010000008">
    <property type="protein sequence ID" value="KAJ8991343.1"/>
    <property type="molecule type" value="Genomic_DNA"/>
</dbReference>
<feature type="transmembrane region" description="Helical" evidence="1">
    <location>
        <begin position="41"/>
        <end position="60"/>
    </location>
</feature>
<sequence>MTMAMEDDTVVSKYLMVVRTGAASRFIASHHAACYRRCLWLLYRPLLALCVGSLTLPPPLSPSLAPLFSDPTTLFASFAIESWSPPVLSLVLLFRDHYSSRAFCPPVDVIIISSDRTSVAAGHLVLMAYRVTAIFIVFDVSMIL</sequence>
<organism evidence="2 3">
    <name type="scientific">Exophiala dermatitidis</name>
    <name type="common">Black yeast-like fungus</name>
    <name type="synonym">Wangiella dermatitidis</name>
    <dbReference type="NCBI Taxonomy" id="5970"/>
    <lineage>
        <taxon>Eukaryota</taxon>
        <taxon>Fungi</taxon>
        <taxon>Dikarya</taxon>
        <taxon>Ascomycota</taxon>
        <taxon>Pezizomycotina</taxon>
        <taxon>Eurotiomycetes</taxon>
        <taxon>Chaetothyriomycetidae</taxon>
        <taxon>Chaetothyriales</taxon>
        <taxon>Herpotrichiellaceae</taxon>
        <taxon>Exophiala</taxon>
    </lineage>
</organism>
<protein>
    <submittedName>
        <fullName evidence="2">Uncharacterized protein</fullName>
    </submittedName>
</protein>
<evidence type="ECO:0000313" key="3">
    <source>
        <dbReference type="Proteomes" id="UP001161757"/>
    </source>
</evidence>
<dbReference type="AlphaFoldDB" id="A0AAN6EU83"/>
<gene>
    <name evidence="2" type="ORF">HRR80_004685</name>
</gene>
<evidence type="ECO:0000256" key="1">
    <source>
        <dbReference type="SAM" id="Phobius"/>
    </source>
</evidence>
<keyword evidence="1" id="KW-0472">Membrane</keyword>
<comment type="caution">
    <text evidence="2">The sequence shown here is derived from an EMBL/GenBank/DDBJ whole genome shotgun (WGS) entry which is preliminary data.</text>
</comment>
<name>A0AAN6EU83_EXODE</name>